<dbReference type="RefSeq" id="XP_025579915.1">
    <property type="nucleotide sequence ID" value="XM_025724758.1"/>
</dbReference>
<evidence type="ECO:0000256" key="1">
    <source>
        <dbReference type="SAM" id="MobiDB-lite"/>
    </source>
</evidence>
<reference evidence="2 3" key="1">
    <citation type="submission" date="2018-02" db="EMBL/GenBank/DDBJ databases">
        <title>The genomes of Aspergillus section Nigri reveals drivers in fungal speciation.</title>
        <authorList>
            <consortium name="DOE Joint Genome Institute"/>
            <person name="Vesth T.C."/>
            <person name="Nybo J."/>
            <person name="Theobald S."/>
            <person name="Brandl J."/>
            <person name="Frisvad J.C."/>
            <person name="Nielsen K.F."/>
            <person name="Lyhne E.K."/>
            <person name="Kogle M.E."/>
            <person name="Kuo A."/>
            <person name="Riley R."/>
            <person name="Clum A."/>
            <person name="Nolan M."/>
            <person name="Lipzen A."/>
            <person name="Salamov A."/>
            <person name="Henrissat B."/>
            <person name="Wiebenga A."/>
            <person name="De vries R.P."/>
            <person name="Grigoriev I.V."/>
            <person name="Mortensen U.H."/>
            <person name="Andersen M.R."/>
            <person name="Baker S.E."/>
        </authorList>
    </citation>
    <scope>NUCLEOTIDE SEQUENCE [LARGE SCALE GENOMIC DNA]</scope>
    <source>
        <strain evidence="2 3">CBS 121593</strain>
    </source>
</reference>
<protein>
    <submittedName>
        <fullName evidence="2">Uncharacterized protein</fullName>
    </submittedName>
</protein>
<organism evidence="2 3">
    <name type="scientific">Aspergillus ibericus CBS 121593</name>
    <dbReference type="NCBI Taxonomy" id="1448316"/>
    <lineage>
        <taxon>Eukaryota</taxon>
        <taxon>Fungi</taxon>
        <taxon>Dikarya</taxon>
        <taxon>Ascomycota</taxon>
        <taxon>Pezizomycotina</taxon>
        <taxon>Eurotiomycetes</taxon>
        <taxon>Eurotiomycetidae</taxon>
        <taxon>Eurotiales</taxon>
        <taxon>Aspergillaceae</taxon>
        <taxon>Aspergillus</taxon>
        <taxon>Aspergillus subgen. Circumdati</taxon>
    </lineage>
</organism>
<evidence type="ECO:0000313" key="2">
    <source>
        <dbReference type="EMBL" id="RAL05588.1"/>
    </source>
</evidence>
<feature type="region of interest" description="Disordered" evidence="1">
    <location>
        <begin position="52"/>
        <end position="71"/>
    </location>
</feature>
<evidence type="ECO:0000313" key="3">
    <source>
        <dbReference type="Proteomes" id="UP000249402"/>
    </source>
</evidence>
<dbReference type="GeneID" id="37229623"/>
<dbReference type="OrthoDB" id="10488963at2759"/>
<keyword evidence="3" id="KW-1185">Reference proteome</keyword>
<gene>
    <name evidence="2" type="ORF">BO80DRAFT_73862</name>
</gene>
<feature type="region of interest" description="Disordered" evidence="1">
    <location>
        <begin position="197"/>
        <end position="228"/>
    </location>
</feature>
<feature type="compositionally biased region" description="Polar residues" evidence="1">
    <location>
        <begin position="218"/>
        <end position="228"/>
    </location>
</feature>
<accession>A0A395HF15</accession>
<feature type="region of interest" description="Disordered" evidence="1">
    <location>
        <begin position="1"/>
        <end position="47"/>
    </location>
</feature>
<dbReference type="AlphaFoldDB" id="A0A395HF15"/>
<proteinExistence type="predicted"/>
<sequence>MGKEGKLAQGGEAVQKSKILEPSPSSSSPAPPPSSLQHPSLYSSLPFERSSLPHPHPHLPPSPGSTTIHPPDLSTSDTYLLLVIPSPSTIAFTHPWSSGAGIAVVSVFSAGPGPFPDRVAHSRLGWACVSCRILSGTVNPWRVCWLAHHKHFEPSQDSSQSGEAILPFPRHPSISSLHPPSPSSTASHLISILPPNNLQPSFSTSPHPGLSELIPSADSWTGGNQPDA</sequence>
<feature type="compositionally biased region" description="Polar residues" evidence="1">
    <location>
        <begin position="197"/>
        <end position="206"/>
    </location>
</feature>
<dbReference type="Proteomes" id="UP000249402">
    <property type="component" value="Unassembled WGS sequence"/>
</dbReference>
<name>A0A395HF15_9EURO</name>
<dbReference type="VEuPathDB" id="FungiDB:BO80DRAFT_73862"/>
<dbReference type="EMBL" id="KZ824420">
    <property type="protein sequence ID" value="RAL05588.1"/>
    <property type="molecule type" value="Genomic_DNA"/>
</dbReference>
<feature type="compositionally biased region" description="Low complexity" evidence="1">
    <location>
        <begin position="35"/>
        <end position="47"/>
    </location>
</feature>